<feature type="domain" description="RRM" evidence="5">
    <location>
        <begin position="579"/>
        <end position="655"/>
    </location>
</feature>
<comment type="caution">
    <text evidence="6">The sequence shown here is derived from an EMBL/GenBank/DDBJ whole genome shotgun (WGS) entry which is preliminary data.</text>
</comment>
<evidence type="ECO:0000256" key="3">
    <source>
        <dbReference type="PROSITE-ProRule" id="PRU00176"/>
    </source>
</evidence>
<dbReference type="InterPro" id="IPR000504">
    <property type="entry name" value="RRM_dom"/>
</dbReference>
<dbReference type="GO" id="GO:0003723">
    <property type="term" value="F:RNA binding"/>
    <property type="evidence" value="ECO:0007669"/>
    <property type="project" value="UniProtKB-UniRule"/>
</dbReference>
<feature type="compositionally biased region" description="Polar residues" evidence="4">
    <location>
        <begin position="296"/>
        <end position="338"/>
    </location>
</feature>
<dbReference type="PROSITE" id="PS50102">
    <property type="entry name" value="RRM"/>
    <property type="match status" value="4"/>
</dbReference>
<accession>A0AAW1NA59</accession>
<feature type="compositionally biased region" description="Basic and acidic residues" evidence="4">
    <location>
        <begin position="121"/>
        <end position="139"/>
    </location>
</feature>
<gene>
    <name evidence="6" type="ORF">QE152_g981</name>
</gene>
<feature type="compositionally biased region" description="Basic and acidic residues" evidence="4">
    <location>
        <begin position="186"/>
        <end position="219"/>
    </location>
</feature>
<sequence length="808" mass="92845">MSVIIRLQNLPWSANALDIRQYFHGLSIPEGGVHIVGGELGDAFIAFSTDEDARQAFNLNNGKIKGIQIKLMLSSRTEMQKVIEAARNHSLAAFLPTPTPTPIAAPITPILPPVIPPAIPEIKKQEKEINNKDQKLDKRDKRRSRSRSRDRKDRSRDRDRRDRRRRERSRSRSRERRERRRRERSRSRDRTRSKERDRRSKDRRSPEKPELQQPKEQKIVWEAPQPTPETIPNIPANLVGTYATLLASNIANNPTNLLDPQNGFQKQFVPRWSTNTNDSQNSFQRPRFLPDDRFNDQSQNQGRSRLLNQFNENRGGQNFNGRPQQGLSNRMDNNSNSRFNERQPVKESTNCCVQLQPYYGGFGEVRRFFQGIFISNTGIKFVNDEFGKRTGVVYVRFAYPEGKDEALQRDGNMLKGQEVEVSHLDDLVFEETIDRFQRHSDNFSEDDSEDSRFNKGKNITKYFNRNSHTPPAPKVFSSLLVEDLPTYAKEQDILKMFSDYSLTSIILLNKPRKVHVAYVQFSNLEDAKKALQETHKHVVDGKLVTVKPCRDEIFENIQREQSEIIDSSMEKQSNFKNSNALLLTRLPLKTTESDITDFFSDIGITPHKIHLMSSSMGFIGEAFCEFNTNEEARAALDKNGTPLGTSVVNVKSVDRSEMENTLGMNIIEDSPPSNINLRTNIMPLMGQHQRPFFPRNNFMPGPRGPSFVGPRQRRFPPQHQNGSDETFGPPGCTVLMENVPYKATVEEILQFFDGYDIPADNILRRYNPNGKPSGESKVIFKSSDDAYQAVHEKQEQKIRDRTVYLSLC</sequence>
<dbReference type="CDD" id="cd12510">
    <property type="entry name" value="RRM1_RBM12_like"/>
    <property type="match status" value="1"/>
</dbReference>
<evidence type="ECO:0000256" key="1">
    <source>
        <dbReference type="ARBA" id="ARBA00022737"/>
    </source>
</evidence>
<feature type="compositionally biased region" description="Basic and acidic residues" evidence="4">
    <location>
        <begin position="150"/>
        <end position="160"/>
    </location>
</feature>
<dbReference type="AlphaFoldDB" id="A0AAW1NA59"/>
<evidence type="ECO:0000256" key="4">
    <source>
        <dbReference type="SAM" id="MobiDB-lite"/>
    </source>
</evidence>
<evidence type="ECO:0000256" key="2">
    <source>
        <dbReference type="ARBA" id="ARBA00022884"/>
    </source>
</evidence>
<dbReference type="EMBL" id="JASPKY010000005">
    <property type="protein sequence ID" value="KAK9754772.1"/>
    <property type="molecule type" value="Genomic_DNA"/>
</dbReference>
<evidence type="ECO:0000313" key="6">
    <source>
        <dbReference type="EMBL" id="KAK9754772.1"/>
    </source>
</evidence>
<protein>
    <submittedName>
        <fullName evidence="6">RNA recognition motif</fullName>
    </submittedName>
</protein>
<dbReference type="PANTHER" id="PTHR13976">
    <property type="entry name" value="HETEROGENEOUS NUCLEAR RIBONUCLEOPROTEIN-RELATED"/>
    <property type="match status" value="1"/>
</dbReference>
<dbReference type="InterPro" id="IPR003954">
    <property type="entry name" value="RRM_euk-type"/>
</dbReference>
<reference evidence="6 7" key="1">
    <citation type="journal article" date="2024" name="BMC Genomics">
        <title>De novo assembly and annotation of Popillia japonica's genome with initial clues to its potential as an invasive pest.</title>
        <authorList>
            <person name="Cucini C."/>
            <person name="Boschi S."/>
            <person name="Funari R."/>
            <person name="Cardaioli E."/>
            <person name="Iannotti N."/>
            <person name="Marturano G."/>
            <person name="Paoli F."/>
            <person name="Bruttini M."/>
            <person name="Carapelli A."/>
            <person name="Frati F."/>
            <person name="Nardi F."/>
        </authorList>
    </citation>
    <scope>NUCLEOTIDE SEQUENCE [LARGE SCALE GENOMIC DNA]</scope>
    <source>
        <strain evidence="6">DMR45628</strain>
    </source>
</reference>
<dbReference type="CDD" id="cd12254">
    <property type="entry name" value="RRM_hnRNPH_ESRPs_RBM12_like"/>
    <property type="match status" value="2"/>
</dbReference>
<keyword evidence="1" id="KW-0677">Repeat</keyword>
<dbReference type="SMART" id="SM00361">
    <property type="entry name" value="RRM_1"/>
    <property type="match status" value="1"/>
</dbReference>
<feature type="compositionally biased region" description="Polar residues" evidence="4">
    <location>
        <begin position="272"/>
        <end position="284"/>
    </location>
</feature>
<keyword evidence="2 3" id="KW-0694">RNA-binding</keyword>
<keyword evidence="7" id="KW-1185">Reference proteome</keyword>
<feature type="domain" description="RRM" evidence="5">
    <location>
        <begin position="3"/>
        <end position="76"/>
    </location>
</feature>
<feature type="compositionally biased region" description="Basic residues" evidence="4">
    <location>
        <begin position="140"/>
        <end position="149"/>
    </location>
</feature>
<organism evidence="6 7">
    <name type="scientific">Popillia japonica</name>
    <name type="common">Japanese beetle</name>
    <dbReference type="NCBI Taxonomy" id="7064"/>
    <lineage>
        <taxon>Eukaryota</taxon>
        <taxon>Metazoa</taxon>
        <taxon>Ecdysozoa</taxon>
        <taxon>Arthropoda</taxon>
        <taxon>Hexapoda</taxon>
        <taxon>Insecta</taxon>
        <taxon>Pterygota</taxon>
        <taxon>Neoptera</taxon>
        <taxon>Endopterygota</taxon>
        <taxon>Coleoptera</taxon>
        <taxon>Polyphaga</taxon>
        <taxon>Scarabaeiformia</taxon>
        <taxon>Scarabaeidae</taxon>
        <taxon>Rutelinae</taxon>
        <taxon>Popillia</taxon>
    </lineage>
</organism>
<feature type="region of interest" description="Disordered" evidence="4">
    <location>
        <begin position="271"/>
        <end position="345"/>
    </location>
</feature>
<dbReference type="SUPFAM" id="SSF54928">
    <property type="entry name" value="RNA-binding domain, RBD"/>
    <property type="match status" value="4"/>
</dbReference>
<dbReference type="Proteomes" id="UP001458880">
    <property type="component" value="Unassembled WGS sequence"/>
</dbReference>
<dbReference type="InterPro" id="IPR050666">
    <property type="entry name" value="ESRP"/>
</dbReference>
<feature type="region of interest" description="Disordered" evidence="4">
    <location>
        <begin position="121"/>
        <end position="228"/>
    </location>
</feature>
<dbReference type="Gene3D" id="3.30.70.330">
    <property type="match status" value="5"/>
</dbReference>
<dbReference type="Pfam" id="PF00076">
    <property type="entry name" value="RRM_1"/>
    <property type="match status" value="3"/>
</dbReference>
<dbReference type="CDD" id="cd00590">
    <property type="entry name" value="RRM_SF"/>
    <property type="match status" value="1"/>
</dbReference>
<name>A0AAW1NA59_POPJA</name>
<dbReference type="InterPro" id="IPR012677">
    <property type="entry name" value="Nucleotide-bd_a/b_plait_sf"/>
</dbReference>
<evidence type="ECO:0000259" key="5">
    <source>
        <dbReference type="PROSITE" id="PS50102"/>
    </source>
</evidence>
<feature type="domain" description="RRM" evidence="5">
    <location>
        <begin position="477"/>
        <end position="551"/>
    </location>
</feature>
<dbReference type="InterPro" id="IPR035979">
    <property type="entry name" value="RBD_domain_sf"/>
</dbReference>
<feature type="domain" description="RRM" evidence="5">
    <location>
        <begin position="732"/>
        <end position="808"/>
    </location>
</feature>
<evidence type="ECO:0000313" key="7">
    <source>
        <dbReference type="Proteomes" id="UP001458880"/>
    </source>
</evidence>
<dbReference type="SMART" id="SM00360">
    <property type="entry name" value="RRM"/>
    <property type="match status" value="4"/>
</dbReference>
<proteinExistence type="predicted"/>